<evidence type="ECO:0000313" key="8">
    <source>
        <dbReference type="Proteomes" id="UP000250462"/>
    </source>
</evidence>
<dbReference type="Pfam" id="PF02782">
    <property type="entry name" value="FGGY_C"/>
    <property type="match status" value="1"/>
</dbReference>
<dbReference type="InterPro" id="IPR043129">
    <property type="entry name" value="ATPase_NBD"/>
</dbReference>
<keyword evidence="8" id="KW-1185">Reference proteome</keyword>
<comment type="caution">
    <text evidence="7">The sequence shown here is derived from an EMBL/GenBank/DDBJ whole genome shotgun (WGS) entry which is preliminary data.</text>
</comment>
<dbReference type="InterPro" id="IPR018484">
    <property type="entry name" value="FGGY_N"/>
</dbReference>
<organism evidence="7 8">
    <name type="scientific">Phytoactinopolyspora halophila</name>
    <dbReference type="NCBI Taxonomy" id="1981511"/>
    <lineage>
        <taxon>Bacteria</taxon>
        <taxon>Bacillati</taxon>
        <taxon>Actinomycetota</taxon>
        <taxon>Actinomycetes</taxon>
        <taxon>Jiangellales</taxon>
        <taxon>Jiangellaceae</taxon>
        <taxon>Phytoactinopolyspora</taxon>
    </lineage>
</organism>
<evidence type="ECO:0000256" key="4">
    <source>
        <dbReference type="RuleBase" id="RU003733"/>
    </source>
</evidence>
<dbReference type="PIRSF" id="PIRSF000538">
    <property type="entry name" value="GlpK"/>
    <property type="match status" value="1"/>
</dbReference>
<dbReference type="RefSeq" id="WP_112258669.1">
    <property type="nucleotide sequence ID" value="NZ_QMIG01000011.1"/>
</dbReference>
<dbReference type="Proteomes" id="UP000250462">
    <property type="component" value="Unassembled WGS sequence"/>
</dbReference>
<dbReference type="InterPro" id="IPR018483">
    <property type="entry name" value="Carb_kinase_FGGY_CS"/>
</dbReference>
<name>A0A329QN97_9ACTN</name>
<gene>
    <name evidence="7" type="ORF">DPM12_12555</name>
</gene>
<dbReference type="GO" id="GO:0016773">
    <property type="term" value="F:phosphotransferase activity, alcohol group as acceptor"/>
    <property type="evidence" value="ECO:0007669"/>
    <property type="project" value="InterPro"/>
</dbReference>
<dbReference type="Pfam" id="PF00370">
    <property type="entry name" value="FGGY_N"/>
    <property type="match status" value="1"/>
</dbReference>
<feature type="domain" description="Carbohydrate kinase FGGY C-terminal" evidence="6">
    <location>
        <begin position="261"/>
        <end position="450"/>
    </location>
</feature>
<evidence type="ECO:0000313" key="7">
    <source>
        <dbReference type="EMBL" id="RAW13827.1"/>
    </source>
</evidence>
<dbReference type="PANTHER" id="PTHR43095">
    <property type="entry name" value="SUGAR KINASE"/>
    <property type="match status" value="1"/>
</dbReference>
<dbReference type="GO" id="GO:0016301">
    <property type="term" value="F:kinase activity"/>
    <property type="evidence" value="ECO:0007669"/>
    <property type="project" value="UniProtKB-KW"/>
</dbReference>
<proteinExistence type="inferred from homology"/>
<feature type="domain" description="Carbohydrate kinase FGGY N-terminal" evidence="5">
    <location>
        <begin position="6"/>
        <end position="247"/>
    </location>
</feature>
<reference evidence="7 8" key="1">
    <citation type="submission" date="2018-06" db="EMBL/GenBank/DDBJ databases">
        <title>Phytoactinopolyspora halophila sp. nov., a novel halophilic actinomycete isolated from a saline soil in China.</title>
        <authorList>
            <person name="Tang S.-K."/>
        </authorList>
    </citation>
    <scope>NUCLEOTIDE SEQUENCE [LARGE SCALE GENOMIC DNA]</scope>
    <source>
        <strain evidence="7 8">YIM 96934</strain>
    </source>
</reference>
<dbReference type="InterPro" id="IPR050406">
    <property type="entry name" value="FGGY_Carb_Kinase"/>
</dbReference>
<dbReference type="OrthoDB" id="9805576at2"/>
<evidence type="ECO:0000256" key="3">
    <source>
        <dbReference type="ARBA" id="ARBA00022777"/>
    </source>
</evidence>
<dbReference type="SUPFAM" id="SSF53067">
    <property type="entry name" value="Actin-like ATPase domain"/>
    <property type="match status" value="2"/>
</dbReference>
<evidence type="ECO:0000259" key="6">
    <source>
        <dbReference type="Pfam" id="PF02782"/>
    </source>
</evidence>
<evidence type="ECO:0000259" key="5">
    <source>
        <dbReference type="Pfam" id="PF00370"/>
    </source>
</evidence>
<sequence length="507" mass="53965">MTDQVVIGVDVGTYETKGVAVDAQGQVIARAARAHRLSVPRPGWAEHDADDVWWSGTVAVIQELLATDLVDPGAISAVGCSGIGPCVLPVDAAGSPLRPAILYGVDTRATSQIAAMERTLGTQQITERSGNVLSAQSAGPKIAWLRDNEPDVYRRAACFVTSQTYLVGRLTGRWVIDHGTAGYFHPFYDLHDGVWNVAGCEDVVTPDRLPDIAWAYEVAGHVTPEAARETGLPSGVPVITGTTDAPAEAISCGVTEPGRMMLMYGSSIFVIEMLDRAIPSDTLYSAPYVFPGSYVLAGGTATAGSLTQWFLRVLDPAAAEETRAASFEQLAAEAADSPPGARGLVLLPYFSGERTPINDPDACGTVLGLTLSHTRGDLYRAILEGIACGIRAIVETYAAQGAAPTVIRAVGGGTRNDVWTRAVSDISGQRQEIAAGSGASFGDAALAAYGVGLLEDRQAIERWVRVERTVEPDRTLRSTYDDLYRRSTDLYQSTRHLMHDIARGEST</sequence>
<keyword evidence="3 4" id="KW-0418">Kinase</keyword>
<accession>A0A329QN97</accession>
<evidence type="ECO:0000256" key="1">
    <source>
        <dbReference type="ARBA" id="ARBA00009156"/>
    </source>
</evidence>
<dbReference type="EMBL" id="QMIG01000011">
    <property type="protein sequence ID" value="RAW13827.1"/>
    <property type="molecule type" value="Genomic_DNA"/>
</dbReference>
<dbReference type="InterPro" id="IPR018485">
    <property type="entry name" value="FGGY_C"/>
</dbReference>
<dbReference type="Gene3D" id="3.30.420.40">
    <property type="match status" value="2"/>
</dbReference>
<dbReference type="CDD" id="cd07804">
    <property type="entry name" value="ASKHA_NBD_FGGY_RrXK-like"/>
    <property type="match status" value="1"/>
</dbReference>
<dbReference type="PROSITE" id="PS00445">
    <property type="entry name" value="FGGY_KINASES_2"/>
    <property type="match status" value="1"/>
</dbReference>
<dbReference type="AlphaFoldDB" id="A0A329QN97"/>
<comment type="similarity">
    <text evidence="1 4">Belongs to the FGGY kinase family.</text>
</comment>
<dbReference type="InterPro" id="IPR000577">
    <property type="entry name" value="Carb_kinase_FGGY"/>
</dbReference>
<keyword evidence="2 4" id="KW-0808">Transferase</keyword>
<dbReference type="GO" id="GO:0005975">
    <property type="term" value="P:carbohydrate metabolic process"/>
    <property type="evidence" value="ECO:0007669"/>
    <property type="project" value="InterPro"/>
</dbReference>
<evidence type="ECO:0000256" key="2">
    <source>
        <dbReference type="ARBA" id="ARBA00022679"/>
    </source>
</evidence>
<protein>
    <submittedName>
        <fullName evidence="7">Carbohydrate kinase</fullName>
    </submittedName>
</protein>